<dbReference type="InterPro" id="IPR019156">
    <property type="entry name" value="Ataxin-10_domain"/>
</dbReference>
<sequence>MEQFIVKDGRSCVQCYQRLKSVEERIGFLDYVAHYLREDSPNGEINNILLQFFAKEFRLKSDCILRETIKLRHQLHPREVHTLLRIIASASGSEKYAKTYAADQSLFINVSSLLRCVIAAGKEPDSCLDKPMTKLEEVALSSKIDADYETRVSFELKTLLVRCTANLLYENVANRGYCLDTQLLPALLECTVMDARNPLMREWSILAIRNACFKCPEAQQVIAQLTLQGAAPNDLLSELNLDLGALRITDRKQ</sequence>
<keyword evidence="8" id="KW-1185">Reference proteome</keyword>
<keyword evidence="3" id="KW-0132">Cell division</keyword>
<dbReference type="OMA" id="WHNINEA"/>
<dbReference type="GO" id="GO:0005829">
    <property type="term" value="C:cytosol"/>
    <property type="evidence" value="ECO:0007669"/>
    <property type="project" value="TreeGrafter"/>
</dbReference>
<evidence type="ECO:0000256" key="3">
    <source>
        <dbReference type="ARBA" id="ARBA00022618"/>
    </source>
</evidence>
<protein>
    <recommendedName>
        <fullName evidence="2">Ataxin-10</fullName>
    </recommendedName>
</protein>
<dbReference type="GO" id="GO:0031175">
    <property type="term" value="P:neuron projection development"/>
    <property type="evidence" value="ECO:0007669"/>
    <property type="project" value="TreeGrafter"/>
</dbReference>
<dbReference type="SUPFAM" id="SSF48371">
    <property type="entry name" value="ARM repeat"/>
    <property type="match status" value="1"/>
</dbReference>
<comment type="caution">
    <text evidence="7">The sequence shown here is derived from an EMBL/GenBank/DDBJ whole genome shotgun (WGS) entry which is preliminary data.</text>
</comment>
<evidence type="ECO:0000256" key="5">
    <source>
        <dbReference type="ARBA" id="ARBA00045173"/>
    </source>
</evidence>
<organism evidence="7 8">
    <name type="scientific">Drosophila navojoa</name>
    <name type="common">Fruit fly</name>
    <dbReference type="NCBI Taxonomy" id="7232"/>
    <lineage>
        <taxon>Eukaryota</taxon>
        <taxon>Metazoa</taxon>
        <taxon>Ecdysozoa</taxon>
        <taxon>Arthropoda</taxon>
        <taxon>Hexapoda</taxon>
        <taxon>Insecta</taxon>
        <taxon>Pterygota</taxon>
        <taxon>Neoptera</taxon>
        <taxon>Endopterygota</taxon>
        <taxon>Diptera</taxon>
        <taxon>Brachycera</taxon>
        <taxon>Muscomorpha</taxon>
        <taxon>Ephydroidea</taxon>
        <taxon>Drosophilidae</taxon>
        <taxon>Drosophila</taxon>
    </lineage>
</organism>
<dbReference type="Gene3D" id="1.25.10.10">
    <property type="entry name" value="Leucine-rich Repeat Variant"/>
    <property type="match status" value="1"/>
</dbReference>
<dbReference type="InterPro" id="IPR011989">
    <property type="entry name" value="ARM-like"/>
</dbReference>
<dbReference type="OrthoDB" id="379794at2759"/>
<keyword evidence="4" id="KW-0131">Cell cycle</keyword>
<evidence type="ECO:0000313" key="8">
    <source>
        <dbReference type="Proteomes" id="UP000295192"/>
    </source>
</evidence>
<evidence type="ECO:0000256" key="1">
    <source>
        <dbReference type="ARBA" id="ARBA00008384"/>
    </source>
</evidence>
<feature type="domain" description="Ataxin-10" evidence="6">
    <location>
        <begin position="157"/>
        <end position="242"/>
    </location>
</feature>
<comment type="function">
    <text evidence="5">May play a role in the regulation of cytokinesis. May play a role in signaling by stimulating protein glycosylation. Induces neuritogenesis by activating the Ras-MAP kinase pathway and is necessary for the survival of cerebellar neurons. Does not appear to play a major role in ciliogenesis.</text>
</comment>
<dbReference type="InterPro" id="IPR016024">
    <property type="entry name" value="ARM-type_fold"/>
</dbReference>
<dbReference type="PANTHER" id="PTHR13255">
    <property type="entry name" value="ATAXIN-10"/>
    <property type="match status" value="1"/>
</dbReference>
<reference evidence="7 8" key="1">
    <citation type="journal article" date="2019" name="J. Hered.">
        <title>An Improved Genome Assembly for Drosophila navojoa, the Basal Species in the mojavensis Cluster.</title>
        <authorList>
            <person name="Vanderlinde T."/>
            <person name="Dupim E.G."/>
            <person name="Nazario-Yepiz N.O."/>
            <person name="Carvalho A.B."/>
        </authorList>
    </citation>
    <scope>NUCLEOTIDE SEQUENCE [LARGE SCALE GENOMIC DNA]</scope>
    <source>
        <strain evidence="7">Navoj_Jal97</strain>
        <tissue evidence="7">Whole organism</tissue>
    </source>
</reference>
<evidence type="ECO:0000313" key="7">
    <source>
        <dbReference type="EMBL" id="TDG46503.1"/>
    </source>
</evidence>
<dbReference type="EMBL" id="LSRL02000057">
    <property type="protein sequence ID" value="TDG46503.1"/>
    <property type="molecule type" value="Genomic_DNA"/>
</dbReference>
<name>A0A484BCG4_DRONA</name>
<accession>A0A484BCG4</accession>
<gene>
    <name evidence="7" type="ORF">AWZ03_007064</name>
</gene>
<comment type="similarity">
    <text evidence="1">Belongs to the ataxin-10 family.</text>
</comment>
<dbReference type="Proteomes" id="UP000295192">
    <property type="component" value="Unassembled WGS sequence"/>
</dbReference>
<dbReference type="InterPro" id="IPR051374">
    <property type="entry name" value="Ataxin-10/CTR86_families"/>
</dbReference>
<evidence type="ECO:0000256" key="2">
    <source>
        <dbReference type="ARBA" id="ARBA00018804"/>
    </source>
</evidence>
<dbReference type="AlphaFoldDB" id="A0A484BCG4"/>
<evidence type="ECO:0000256" key="4">
    <source>
        <dbReference type="ARBA" id="ARBA00023306"/>
    </source>
</evidence>
<dbReference type="PANTHER" id="PTHR13255:SF0">
    <property type="entry name" value="ATAXIN-10"/>
    <property type="match status" value="1"/>
</dbReference>
<evidence type="ECO:0000259" key="6">
    <source>
        <dbReference type="Pfam" id="PF09759"/>
    </source>
</evidence>
<dbReference type="STRING" id="7232.A0A484BCG4"/>
<proteinExistence type="inferred from homology"/>
<dbReference type="Pfam" id="PF09759">
    <property type="entry name" value="Atx10homo_assoc"/>
    <property type="match status" value="1"/>
</dbReference>
<dbReference type="GO" id="GO:0051301">
    <property type="term" value="P:cell division"/>
    <property type="evidence" value="ECO:0007669"/>
    <property type="project" value="UniProtKB-KW"/>
</dbReference>